<protein>
    <submittedName>
        <fullName evidence="3">Uncharacterized protein</fullName>
    </submittedName>
</protein>
<feature type="compositionally biased region" description="Low complexity" evidence="1">
    <location>
        <begin position="205"/>
        <end position="215"/>
    </location>
</feature>
<organism evidence="2 3">
    <name type="scientific">Plectus sambesii</name>
    <dbReference type="NCBI Taxonomy" id="2011161"/>
    <lineage>
        <taxon>Eukaryota</taxon>
        <taxon>Metazoa</taxon>
        <taxon>Ecdysozoa</taxon>
        <taxon>Nematoda</taxon>
        <taxon>Chromadorea</taxon>
        <taxon>Plectida</taxon>
        <taxon>Plectina</taxon>
        <taxon>Plectoidea</taxon>
        <taxon>Plectidae</taxon>
        <taxon>Plectus</taxon>
    </lineage>
</organism>
<keyword evidence="2" id="KW-1185">Reference proteome</keyword>
<evidence type="ECO:0000256" key="1">
    <source>
        <dbReference type="SAM" id="MobiDB-lite"/>
    </source>
</evidence>
<dbReference type="WBParaSite" id="PSAMB.scaffold205size65943.g3297.t1">
    <property type="protein sequence ID" value="PSAMB.scaffold205size65943.g3297.t1"/>
    <property type="gene ID" value="PSAMB.scaffold205size65943.g3297"/>
</dbReference>
<name>A0A914VI73_9BILA</name>
<sequence>MTSVNRSKAGRWRRQLFELEFAQRSKQAYGIKLALDHCNASHCCVCGVRGTPRLRSSAKVIRRRRQVSADLGRARNPSAALDARSLSNGDFLAWVVYQSALTIAQQMDERFACHAIIAPASLVADLRDSLPEPPHEPSDRRVAGMLSVPRIVFTRRHSDTTRPYERKRCVGSLQARVDAGEVAPGCPLRLRTRLICLLPSPPQSPAALRSSLSARAGRRRV</sequence>
<evidence type="ECO:0000313" key="2">
    <source>
        <dbReference type="Proteomes" id="UP000887566"/>
    </source>
</evidence>
<feature type="region of interest" description="Disordered" evidence="1">
    <location>
        <begin position="202"/>
        <end position="221"/>
    </location>
</feature>
<proteinExistence type="predicted"/>
<dbReference type="Proteomes" id="UP000887566">
    <property type="component" value="Unplaced"/>
</dbReference>
<evidence type="ECO:0000313" key="3">
    <source>
        <dbReference type="WBParaSite" id="PSAMB.scaffold205size65943.g3297.t1"/>
    </source>
</evidence>
<reference evidence="3" key="1">
    <citation type="submission" date="2022-11" db="UniProtKB">
        <authorList>
            <consortium name="WormBaseParasite"/>
        </authorList>
    </citation>
    <scope>IDENTIFICATION</scope>
</reference>
<dbReference type="AlphaFoldDB" id="A0A914VI73"/>
<accession>A0A914VI73</accession>